<feature type="region of interest" description="Disordered" evidence="1">
    <location>
        <begin position="93"/>
        <end position="116"/>
    </location>
</feature>
<keyword evidence="2" id="KW-1133">Transmembrane helix</keyword>
<organism evidence="3 4">
    <name type="scientific">Smittium megazygosporum</name>
    <dbReference type="NCBI Taxonomy" id="133381"/>
    <lineage>
        <taxon>Eukaryota</taxon>
        <taxon>Fungi</taxon>
        <taxon>Fungi incertae sedis</taxon>
        <taxon>Zoopagomycota</taxon>
        <taxon>Kickxellomycotina</taxon>
        <taxon>Harpellomycetes</taxon>
        <taxon>Harpellales</taxon>
        <taxon>Legeriomycetaceae</taxon>
        <taxon>Smittium</taxon>
    </lineage>
</organism>
<keyword evidence="2" id="KW-0472">Membrane</keyword>
<sequence>MNSFATFSDTFAFFLKYVSPYFVLLLLLIFLKRSFVPVPTGNIVLEDTASTSQFDNEVESQAQARTYSHLTPERSYVHNNRLSNDSYLGSISDNQPDYPHESSRVFIFSPSPSDSE</sequence>
<gene>
    <name evidence="3" type="ORF">BB560_003427</name>
</gene>
<evidence type="ECO:0000313" key="3">
    <source>
        <dbReference type="EMBL" id="PVV02129.1"/>
    </source>
</evidence>
<accession>A0A2T9ZC05</accession>
<name>A0A2T9ZC05_9FUNG</name>
<feature type="transmembrane region" description="Helical" evidence="2">
    <location>
        <begin position="12"/>
        <end position="31"/>
    </location>
</feature>
<protein>
    <submittedName>
        <fullName evidence="3">Uncharacterized protein</fullName>
    </submittedName>
</protein>
<reference evidence="3 4" key="1">
    <citation type="journal article" date="2018" name="MBio">
        <title>Comparative Genomics Reveals the Core Gene Toolbox for the Fungus-Insect Symbiosis.</title>
        <authorList>
            <person name="Wang Y."/>
            <person name="Stata M."/>
            <person name="Wang W."/>
            <person name="Stajich J.E."/>
            <person name="White M.M."/>
            <person name="Moncalvo J.M."/>
        </authorList>
    </citation>
    <scope>NUCLEOTIDE SEQUENCE [LARGE SCALE GENOMIC DNA]</scope>
    <source>
        <strain evidence="3 4">SC-DP-2</strain>
    </source>
</reference>
<comment type="caution">
    <text evidence="3">The sequence shown here is derived from an EMBL/GenBank/DDBJ whole genome shotgun (WGS) entry which is preliminary data.</text>
</comment>
<dbReference type="AlphaFoldDB" id="A0A2T9ZC05"/>
<keyword evidence="4" id="KW-1185">Reference proteome</keyword>
<evidence type="ECO:0000313" key="4">
    <source>
        <dbReference type="Proteomes" id="UP000245609"/>
    </source>
</evidence>
<dbReference type="EMBL" id="MBFS01000599">
    <property type="protein sequence ID" value="PVV02129.1"/>
    <property type="molecule type" value="Genomic_DNA"/>
</dbReference>
<evidence type="ECO:0000256" key="2">
    <source>
        <dbReference type="SAM" id="Phobius"/>
    </source>
</evidence>
<dbReference type="Proteomes" id="UP000245609">
    <property type="component" value="Unassembled WGS sequence"/>
</dbReference>
<evidence type="ECO:0000256" key="1">
    <source>
        <dbReference type="SAM" id="MobiDB-lite"/>
    </source>
</evidence>
<proteinExistence type="predicted"/>
<keyword evidence="2" id="KW-0812">Transmembrane</keyword>